<feature type="transmembrane region" description="Helical" evidence="1">
    <location>
        <begin position="102"/>
        <end position="122"/>
    </location>
</feature>
<accession>C5BXY8</accession>
<feature type="transmembrane region" description="Helical" evidence="1">
    <location>
        <begin position="77"/>
        <end position="96"/>
    </location>
</feature>
<evidence type="ECO:0000256" key="1">
    <source>
        <dbReference type="SAM" id="Phobius"/>
    </source>
</evidence>
<keyword evidence="1" id="KW-1133">Transmembrane helix</keyword>
<gene>
    <name evidence="2" type="ordered locus">Bcav_0620</name>
</gene>
<keyword evidence="1" id="KW-0472">Membrane</keyword>
<keyword evidence="1" id="KW-0812">Transmembrane</keyword>
<reference evidence="2 3" key="1">
    <citation type="journal article" date="2009" name="Stand. Genomic Sci.">
        <title>Complete genome sequence of Beutenbergia cavernae type strain (HKI 0122).</title>
        <authorList>
            <person name="Land M."/>
            <person name="Pukall R."/>
            <person name="Abt B."/>
            <person name="Goker M."/>
            <person name="Rohde M."/>
            <person name="Glavina Del Rio T."/>
            <person name="Tice H."/>
            <person name="Copeland A."/>
            <person name="Cheng J.F."/>
            <person name="Lucas S."/>
            <person name="Chen F."/>
            <person name="Nolan M."/>
            <person name="Bruce D."/>
            <person name="Goodwin L."/>
            <person name="Pitluck S."/>
            <person name="Ivanova N."/>
            <person name="Mavromatis K."/>
            <person name="Ovchinnikova G."/>
            <person name="Pati A."/>
            <person name="Chen A."/>
            <person name="Palaniappan K."/>
            <person name="Hauser L."/>
            <person name="Chang Y.J."/>
            <person name="Jefferies C.C."/>
            <person name="Saunders E."/>
            <person name="Brettin T."/>
            <person name="Detter J.C."/>
            <person name="Han C."/>
            <person name="Chain P."/>
            <person name="Bristow J."/>
            <person name="Eisen J.A."/>
            <person name="Markowitz V."/>
            <person name="Hugenholtz P."/>
            <person name="Kyrpides N.C."/>
            <person name="Klenk H.P."/>
            <person name="Lapidus A."/>
        </authorList>
    </citation>
    <scope>NUCLEOTIDE SEQUENCE [LARGE SCALE GENOMIC DNA]</scope>
    <source>
        <strain evidence="3">ATCC BAA-8 / DSM 12333 / NBRC 16432</strain>
    </source>
</reference>
<evidence type="ECO:0000313" key="2">
    <source>
        <dbReference type="EMBL" id="ACQ78882.1"/>
    </source>
</evidence>
<dbReference type="Proteomes" id="UP000007962">
    <property type="component" value="Chromosome"/>
</dbReference>
<dbReference type="eggNOG" id="COG4965">
    <property type="taxonomic scope" value="Bacteria"/>
</dbReference>
<dbReference type="HOGENOM" id="CLU_1821633_0_0_11"/>
<dbReference type="KEGG" id="bcv:Bcav_0620"/>
<evidence type="ECO:0008006" key="4">
    <source>
        <dbReference type="Google" id="ProtNLM"/>
    </source>
</evidence>
<dbReference type="STRING" id="471853.Bcav_0620"/>
<dbReference type="AlphaFoldDB" id="C5BXY8"/>
<name>C5BXY8_BEUC1</name>
<proteinExistence type="predicted"/>
<organism evidence="2 3">
    <name type="scientific">Beutenbergia cavernae (strain ATCC BAA-8 / DSM 12333 / CCUG 43141 / JCM 11478 / NBRC 16432 / NCIMB 13614 / HKI 0122)</name>
    <dbReference type="NCBI Taxonomy" id="471853"/>
    <lineage>
        <taxon>Bacteria</taxon>
        <taxon>Bacillati</taxon>
        <taxon>Actinomycetota</taxon>
        <taxon>Actinomycetes</taxon>
        <taxon>Micrococcales</taxon>
        <taxon>Beutenbergiaceae</taxon>
        <taxon>Beutenbergia</taxon>
    </lineage>
</organism>
<dbReference type="EMBL" id="CP001618">
    <property type="protein sequence ID" value="ACQ78882.1"/>
    <property type="molecule type" value="Genomic_DNA"/>
</dbReference>
<evidence type="ECO:0000313" key="3">
    <source>
        <dbReference type="Proteomes" id="UP000007962"/>
    </source>
</evidence>
<keyword evidence="3" id="KW-1185">Reference proteome</keyword>
<sequence>MAWRSGGAALGADGVPAVLLERAGDSPALDAAIAACRLAHTSGTPLADVLTSCAAGIVEADAAEAARRVALAGPTSTARLLGWLPVVSLVAGTALGADPIGVVLAGGVGLVAVLGGVALMVLGRRWSAALVASAERGGEAG</sequence>
<protein>
    <recommendedName>
        <fullName evidence="4">Type II secretion system protein</fullName>
    </recommendedName>
</protein>